<evidence type="ECO:0000313" key="2">
    <source>
        <dbReference type="Proteomes" id="UP000695026"/>
    </source>
</evidence>
<evidence type="ECO:0000313" key="3">
    <source>
        <dbReference type="RefSeq" id="XP_025028117.1"/>
    </source>
</evidence>
<dbReference type="AlphaFoldDB" id="A0A9F5N2C8"/>
<dbReference type="KEGG" id="pbi:112541700"/>
<dbReference type="OrthoDB" id="1055097at2759"/>
<organism evidence="2 3">
    <name type="scientific">Python bivittatus</name>
    <name type="common">Burmese python</name>
    <name type="synonym">Python molurus bivittatus</name>
    <dbReference type="NCBI Taxonomy" id="176946"/>
    <lineage>
        <taxon>Eukaryota</taxon>
        <taxon>Metazoa</taxon>
        <taxon>Chordata</taxon>
        <taxon>Craniata</taxon>
        <taxon>Vertebrata</taxon>
        <taxon>Euteleostomi</taxon>
        <taxon>Lepidosauria</taxon>
        <taxon>Squamata</taxon>
        <taxon>Bifurcata</taxon>
        <taxon>Unidentata</taxon>
        <taxon>Episquamata</taxon>
        <taxon>Toxicofera</taxon>
        <taxon>Serpentes</taxon>
        <taxon>Henophidia</taxon>
        <taxon>Pythonidae</taxon>
        <taxon>Python</taxon>
    </lineage>
</organism>
<proteinExistence type="predicted"/>
<feature type="region of interest" description="Disordered" evidence="1">
    <location>
        <begin position="1"/>
        <end position="21"/>
    </location>
</feature>
<dbReference type="RefSeq" id="XP_025028117.1">
    <property type="nucleotide sequence ID" value="XM_025172349.1"/>
</dbReference>
<reference evidence="3" key="1">
    <citation type="submission" date="2025-08" db="UniProtKB">
        <authorList>
            <consortium name="RefSeq"/>
        </authorList>
    </citation>
    <scope>IDENTIFICATION</scope>
    <source>
        <tissue evidence="3">Liver</tissue>
    </source>
</reference>
<dbReference type="GeneID" id="112541700"/>
<accession>A0A9F5N2C8</accession>
<protein>
    <submittedName>
        <fullName evidence="3">Uncharacterized protein LOC112541700</fullName>
    </submittedName>
</protein>
<gene>
    <name evidence="3" type="primary">LOC112541700</name>
</gene>
<dbReference type="Proteomes" id="UP000695026">
    <property type="component" value="Unplaced"/>
</dbReference>
<name>A0A9F5N2C8_PYTBI</name>
<evidence type="ECO:0000256" key="1">
    <source>
        <dbReference type="SAM" id="MobiDB-lite"/>
    </source>
</evidence>
<sequence length="299" mass="33065">MILTHRKSRSRQEDPVTSFTRNGSTLSRIWKCQNCGWEGSVPCSINQRRLAQPGVVPRCSRTFLDASTQWSSTDAVHLKESKVALTFLGVPHNVAKTLSEERWLAACFPGYQPTSALTNHAGDIDSIYEYPSPLVSTTLNTAASFVEMTATEPTLKNQNQGMDFLQIRETTPVAVTDHSVDLLPPNRMGIRGLSEETQYPESLLETIVVGTEQSSEEGEKDVVSLSSNASGYFFRTGTNPSLQELPVSITRSSKVTFSDTSRRISQKTPSITSICPLVQKMYQIDFPLPVEEEAKPSSR</sequence>
<keyword evidence="2" id="KW-1185">Reference proteome</keyword>